<feature type="region of interest" description="Disordered" evidence="1">
    <location>
        <begin position="1"/>
        <end position="26"/>
    </location>
</feature>
<keyword evidence="3" id="KW-1185">Reference proteome</keyword>
<accession>A0A843VSD6</accession>
<gene>
    <name evidence="2" type="ORF">Taro_030618</name>
</gene>
<proteinExistence type="predicted"/>
<evidence type="ECO:0000313" key="2">
    <source>
        <dbReference type="EMBL" id="MQL97916.1"/>
    </source>
</evidence>
<evidence type="ECO:0000313" key="3">
    <source>
        <dbReference type="Proteomes" id="UP000652761"/>
    </source>
</evidence>
<protein>
    <submittedName>
        <fullName evidence="2">Uncharacterized protein</fullName>
    </submittedName>
</protein>
<comment type="caution">
    <text evidence="2">The sequence shown here is derived from an EMBL/GenBank/DDBJ whole genome shotgun (WGS) entry which is preliminary data.</text>
</comment>
<feature type="compositionally biased region" description="Polar residues" evidence="1">
    <location>
        <begin position="92"/>
        <end position="114"/>
    </location>
</feature>
<name>A0A843VSD6_COLES</name>
<sequence length="114" mass="12791">MVAAWDNDEATTLESSSSDLEKEQESLDLMVGLDEVHSDPFFYSCTDLGLMDVEKRPRRRGSRGKKEFLELLPRSSSSSPRRGNRVKVGILTSKNPKLSSVDCSMHQEQNSQIS</sequence>
<dbReference type="EMBL" id="NMUH01002117">
    <property type="protein sequence ID" value="MQL97916.1"/>
    <property type="molecule type" value="Genomic_DNA"/>
</dbReference>
<reference evidence="2" key="1">
    <citation type="submission" date="2017-07" db="EMBL/GenBank/DDBJ databases">
        <title>Taro Niue Genome Assembly and Annotation.</title>
        <authorList>
            <person name="Atibalentja N."/>
            <person name="Keating K."/>
            <person name="Fields C.J."/>
        </authorList>
    </citation>
    <scope>NUCLEOTIDE SEQUENCE</scope>
    <source>
        <strain evidence="2">Niue_2</strain>
        <tissue evidence="2">Leaf</tissue>
    </source>
</reference>
<organism evidence="2 3">
    <name type="scientific">Colocasia esculenta</name>
    <name type="common">Wild taro</name>
    <name type="synonym">Arum esculentum</name>
    <dbReference type="NCBI Taxonomy" id="4460"/>
    <lineage>
        <taxon>Eukaryota</taxon>
        <taxon>Viridiplantae</taxon>
        <taxon>Streptophyta</taxon>
        <taxon>Embryophyta</taxon>
        <taxon>Tracheophyta</taxon>
        <taxon>Spermatophyta</taxon>
        <taxon>Magnoliopsida</taxon>
        <taxon>Liliopsida</taxon>
        <taxon>Araceae</taxon>
        <taxon>Aroideae</taxon>
        <taxon>Colocasieae</taxon>
        <taxon>Colocasia</taxon>
    </lineage>
</organism>
<evidence type="ECO:0000256" key="1">
    <source>
        <dbReference type="SAM" id="MobiDB-lite"/>
    </source>
</evidence>
<feature type="region of interest" description="Disordered" evidence="1">
    <location>
        <begin position="56"/>
        <end position="114"/>
    </location>
</feature>
<dbReference type="AlphaFoldDB" id="A0A843VSD6"/>
<dbReference type="Proteomes" id="UP000652761">
    <property type="component" value="Unassembled WGS sequence"/>
</dbReference>
<feature type="compositionally biased region" description="Acidic residues" evidence="1">
    <location>
        <begin position="1"/>
        <end position="11"/>
    </location>
</feature>